<dbReference type="AlphaFoldDB" id="A0A3L7JU42"/>
<name>A0A3L7JU42_9BACI</name>
<protein>
    <submittedName>
        <fullName evidence="1">Uncharacterized protein</fullName>
    </submittedName>
</protein>
<reference evidence="1 2" key="1">
    <citation type="submission" date="2018-10" db="EMBL/GenBank/DDBJ databases">
        <title>Falsibacillus sp. genome draft.</title>
        <authorList>
            <person name="Shi S."/>
        </authorList>
    </citation>
    <scope>NUCLEOTIDE SEQUENCE [LARGE SCALE GENOMIC DNA]</scope>
    <source>
        <strain evidence="1 2">GY 10110</strain>
    </source>
</reference>
<organism evidence="1 2">
    <name type="scientific">Falsibacillus albus</name>
    <dbReference type="NCBI Taxonomy" id="2478915"/>
    <lineage>
        <taxon>Bacteria</taxon>
        <taxon>Bacillati</taxon>
        <taxon>Bacillota</taxon>
        <taxon>Bacilli</taxon>
        <taxon>Bacillales</taxon>
        <taxon>Bacillaceae</taxon>
        <taxon>Falsibacillus</taxon>
    </lineage>
</organism>
<dbReference type="Proteomes" id="UP000276770">
    <property type="component" value="Unassembled WGS sequence"/>
</dbReference>
<proteinExistence type="predicted"/>
<keyword evidence="2" id="KW-1185">Reference proteome</keyword>
<comment type="caution">
    <text evidence="1">The sequence shown here is derived from an EMBL/GenBank/DDBJ whole genome shotgun (WGS) entry which is preliminary data.</text>
</comment>
<evidence type="ECO:0000313" key="1">
    <source>
        <dbReference type="EMBL" id="RLQ93619.1"/>
    </source>
</evidence>
<accession>A0A3L7JU42</accession>
<dbReference type="OrthoDB" id="9787127at2"/>
<dbReference type="EMBL" id="RCVZ01000013">
    <property type="protein sequence ID" value="RLQ93619.1"/>
    <property type="molecule type" value="Genomic_DNA"/>
</dbReference>
<dbReference type="RefSeq" id="WP_121681789.1">
    <property type="nucleotide sequence ID" value="NZ_RCVZ01000013.1"/>
</dbReference>
<sequence length="101" mass="12075">MENTLDLKKDMHNIYIKAKKECNYNASRYLQMISTNESPVTIARKLTISNTPTEGFTKLWEMGRLDLTVEALIYENEEYHKFFTEEELYFIKNKLSKYSYL</sequence>
<evidence type="ECO:0000313" key="2">
    <source>
        <dbReference type="Proteomes" id="UP000276770"/>
    </source>
</evidence>
<gene>
    <name evidence="1" type="ORF">D9X91_16680</name>
</gene>